<feature type="region of interest" description="Disordered" evidence="1">
    <location>
        <begin position="270"/>
        <end position="296"/>
    </location>
</feature>
<evidence type="ECO:0000256" key="1">
    <source>
        <dbReference type="SAM" id="MobiDB-lite"/>
    </source>
</evidence>
<dbReference type="AlphaFoldDB" id="A0AA88IYN8"/>
<accession>A0AA88IYN8</accession>
<proteinExistence type="predicted"/>
<evidence type="ECO:0000313" key="3">
    <source>
        <dbReference type="Proteomes" id="UP001187415"/>
    </source>
</evidence>
<sequence length="394" mass="44920">MFFPCRTPTGFGFILKYTSTGDRGPEDCRRAVWTPQLTARPKLNRSKAKDDKPPGFSTDIVEECLRKYATADRETQGSEAFHVRRLTRERAASDAAFGEVDPSPFETTKTLSRWLVNYRRAGCARERAATTTTTTMTTTRALQAIQEPRHARCAPACSRKAARATRGCKLGRIAARALSRTERREVELKRRDPVRHLPCETSLPGEKRTGRVSKLESFRWRRFSPPRRSDLEKYDMYRRFYRESQGLLPCEESVKIEVLACRFKTGSAASRSKTEELRARRVGARRDPAERRHKQTLRPLDHVDSYLPIEKMFSDDTAGLANDNAEDRDRDYEEVVAHMQNQEGTDREKRRALAPPRRSPAGRGARSPCLSKRAPTERDGGLWLNLSDMDAGAR</sequence>
<feature type="region of interest" description="Disordered" evidence="1">
    <location>
        <begin position="338"/>
        <end position="394"/>
    </location>
</feature>
<feature type="compositionally biased region" description="Basic and acidic residues" evidence="1">
    <location>
        <begin position="272"/>
        <end position="290"/>
    </location>
</feature>
<reference evidence="2" key="1">
    <citation type="submission" date="2023-07" db="EMBL/GenBank/DDBJ databases">
        <title>Chromosome-level Genome Assembly of Striped Snakehead (Channa striata).</title>
        <authorList>
            <person name="Liu H."/>
        </authorList>
    </citation>
    <scope>NUCLEOTIDE SEQUENCE</scope>
    <source>
        <strain evidence="2">Gz</strain>
        <tissue evidence="2">Muscle</tissue>
    </source>
</reference>
<keyword evidence="3" id="KW-1185">Reference proteome</keyword>
<organism evidence="2 3">
    <name type="scientific">Channa striata</name>
    <name type="common">Snakehead murrel</name>
    <name type="synonym">Ophicephalus striatus</name>
    <dbReference type="NCBI Taxonomy" id="64152"/>
    <lineage>
        <taxon>Eukaryota</taxon>
        <taxon>Metazoa</taxon>
        <taxon>Chordata</taxon>
        <taxon>Craniata</taxon>
        <taxon>Vertebrata</taxon>
        <taxon>Euteleostomi</taxon>
        <taxon>Actinopterygii</taxon>
        <taxon>Neopterygii</taxon>
        <taxon>Teleostei</taxon>
        <taxon>Neoteleostei</taxon>
        <taxon>Acanthomorphata</taxon>
        <taxon>Anabantaria</taxon>
        <taxon>Anabantiformes</taxon>
        <taxon>Channoidei</taxon>
        <taxon>Channidae</taxon>
        <taxon>Channa</taxon>
    </lineage>
</organism>
<dbReference type="Proteomes" id="UP001187415">
    <property type="component" value="Unassembled WGS sequence"/>
</dbReference>
<comment type="caution">
    <text evidence="2">The sequence shown here is derived from an EMBL/GenBank/DDBJ whole genome shotgun (WGS) entry which is preliminary data.</text>
</comment>
<dbReference type="EMBL" id="JAUPFM010000093">
    <property type="protein sequence ID" value="KAK2813464.1"/>
    <property type="molecule type" value="Genomic_DNA"/>
</dbReference>
<gene>
    <name evidence="2" type="ORF">Q5P01_000833</name>
</gene>
<protein>
    <submittedName>
        <fullName evidence="2">Uncharacterized protein</fullName>
    </submittedName>
</protein>
<name>A0AA88IYN8_CHASR</name>
<evidence type="ECO:0000313" key="2">
    <source>
        <dbReference type="EMBL" id="KAK2813464.1"/>
    </source>
</evidence>
<feature type="compositionally biased region" description="Low complexity" evidence="1">
    <location>
        <begin position="353"/>
        <end position="368"/>
    </location>
</feature>